<dbReference type="Proteomes" id="UP000199283">
    <property type="component" value="Unassembled WGS sequence"/>
</dbReference>
<reference evidence="2 3" key="1">
    <citation type="submission" date="2016-10" db="EMBL/GenBank/DDBJ databases">
        <authorList>
            <person name="de Groot N.N."/>
        </authorList>
    </citation>
    <scope>NUCLEOTIDE SEQUENCE [LARGE SCALE GENOMIC DNA]</scope>
    <source>
        <strain evidence="2 3">DSM 14858</strain>
    </source>
</reference>
<proteinExistence type="predicted"/>
<dbReference type="EMBL" id="FNZQ01000005">
    <property type="protein sequence ID" value="SEL46244.1"/>
    <property type="molecule type" value="Genomic_DNA"/>
</dbReference>
<keyword evidence="3" id="KW-1185">Reference proteome</keyword>
<dbReference type="RefSeq" id="WP_139204719.1">
    <property type="nucleotide sequence ID" value="NZ_FNZQ01000005.1"/>
</dbReference>
<feature type="domain" description="Abortive infection protein-like C-terminal" evidence="1">
    <location>
        <begin position="179"/>
        <end position="245"/>
    </location>
</feature>
<dbReference type="OrthoDB" id="1395176at2"/>
<dbReference type="Pfam" id="PF14355">
    <property type="entry name" value="Abi_C"/>
    <property type="match status" value="1"/>
</dbReference>
<evidence type="ECO:0000259" key="1">
    <source>
        <dbReference type="Pfam" id="PF14355"/>
    </source>
</evidence>
<dbReference type="STRING" id="188906.SAMN04488526_2751"/>
<dbReference type="InterPro" id="IPR026001">
    <property type="entry name" value="Abi-like_C"/>
</dbReference>
<gene>
    <name evidence="2" type="ORF">SAMN04488526_2751</name>
</gene>
<evidence type="ECO:0000313" key="3">
    <source>
        <dbReference type="Proteomes" id="UP000199283"/>
    </source>
</evidence>
<protein>
    <recommendedName>
        <fullName evidence="1">Abortive infection protein-like C-terminal domain-containing protein</fullName>
    </recommendedName>
</protein>
<sequence length="255" mass="29575">MIDLKHSDIRIIDDAFQADPGYVLNFSDRTFREYFEEEFKIDIDDRKYQSNGTSKMNRLRAFCRVEPPATVSRVLRSLWQYREATRSPGPRDGEIGVNFFDLLSRIEGGGTIARTDAIERFAVDQTLDELVAAIERDIIADRPAVALDRLHTYCAKKFGHLLDRRGVTWDRTEPLHSRVGKYVKALKQERELREMTEQIIKNSIGVFDKFNHVRNNQSLAHDNELLDKAEARFIFDSVCAVLRFVKSIDTVRFDD</sequence>
<evidence type="ECO:0000313" key="2">
    <source>
        <dbReference type="EMBL" id="SEL46244.1"/>
    </source>
</evidence>
<accession>A0A1H7QF20</accession>
<organism evidence="2 3">
    <name type="scientific">Jannaschia helgolandensis</name>
    <dbReference type="NCBI Taxonomy" id="188906"/>
    <lineage>
        <taxon>Bacteria</taxon>
        <taxon>Pseudomonadati</taxon>
        <taxon>Pseudomonadota</taxon>
        <taxon>Alphaproteobacteria</taxon>
        <taxon>Rhodobacterales</taxon>
        <taxon>Roseobacteraceae</taxon>
        <taxon>Jannaschia</taxon>
    </lineage>
</organism>
<dbReference type="AlphaFoldDB" id="A0A1H7QF20"/>
<name>A0A1H7QF20_9RHOB</name>